<proteinExistence type="predicted"/>
<evidence type="ECO:0000313" key="2">
    <source>
        <dbReference type="EMBL" id="RMX52730.1"/>
    </source>
</evidence>
<feature type="region of interest" description="Disordered" evidence="1">
    <location>
        <begin position="113"/>
        <end position="141"/>
    </location>
</feature>
<evidence type="ECO:0000256" key="1">
    <source>
        <dbReference type="SAM" id="MobiDB-lite"/>
    </source>
</evidence>
<sequence length="342" mass="38758">MSRPKSLQRQLAFETIHYVSVSKMGQAILNKNPRETRKLTDKLEDIEFHERKWKTDFSGELNDARQDYNQARSAESSSGFSSYPKAKGGKVSFNLNKPQRWIEKRIGRIYQQPEQTSETTKYRKIQNTSNEPARGLAGREKSLRSLSVKKKSLTTDIDLYTGDKMSHVKGETLYRGQGSVTPHCMTPFIRHSYRDCTEKTVLSDVTKWHRCETCDSVVPLSEAQSLGGNSSVLEKACISLLPSCSKNKALSTIIIKNESCFLPPYSSTQKSSLNSRPSEIILKTKVDKGFVKREKTRNLMKLNFELRAEHSLLLSPLEDSRFVGLQSVLVPITNNGTKKSRD</sequence>
<keyword evidence="3" id="KW-1185">Reference proteome</keyword>
<gene>
    <name evidence="2" type="ORF">pdam_00022398</name>
</gene>
<reference evidence="2 3" key="1">
    <citation type="journal article" date="2018" name="Sci. Rep.">
        <title>Comparative analysis of the Pocillopora damicornis genome highlights role of immune system in coral evolution.</title>
        <authorList>
            <person name="Cunning R."/>
            <person name="Bay R.A."/>
            <person name="Gillette P."/>
            <person name="Baker A.C."/>
            <person name="Traylor-Knowles N."/>
        </authorList>
    </citation>
    <scope>NUCLEOTIDE SEQUENCE [LARGE SCALE GENOMIC DNA]</scope>
    <source>
        <strain evidence="2">RSMAS</strain>
        <tissue evidence="2">Whole animal</tissue>
    </source>
</reference>
<comment type="caution">
    <text evidence="2">The sequence shown here is derived from an EMBL/GenBank/DDBJ whole genome shotgun (WGS) entry which is preliminary data.</text>
</comment>
<organism evidence="2 3">
    <name type="scientific">Pocillopora damicornis</name>
    <name type="common">Cauliflower coral</name>
    <name type="synonym">Millepora damicornis</name>
    <dbReference type="NCBI Taxonomy" id="46731"/>
    <lineage>
        <taxon>Eukaryota</taxon>
        <taxon>Metazoa</taxon>
        <taxon>Cnidaria</taxon>
        <taxon>Anthozoa</taxon>
        <taxon>Hexacorallia</taxon>
        <taxon>Scleractinia</taxon>
        <taxon>Astrocoeniina</taxon>
        <taxon>Pocilloporidae</taxon>
        <taxon>Pocillopora</taxon>
    </lineage>
</organism>
<feature type="compositionally biased region" description="Polar residues" evidence="1">
    <location>
        <begin position="113"/>
        <end position="131"/>
    </location>
</feature>
<protein>
    <submittedName>
        <fullName evidence="2">Uncharacterized protein</fullName>
    </submittedName>
</protein>
<dbReference type="AlphaFoldDB" id="A0A3M6UGC3"/>
<dbReference type="EMBL" id="RCHS01001584">
    <property type="protein sequence ID" value="RMX52730.1"/>
    <property type="molecule type" value="Genomic_DNA"/>
</dbReference>
<name>A0A3M6UGC3_POCDA</name>
<accession>A0A3M6UGC3</accession>
<dbReference type="Proteomes" id="UP000275408">
    <property type="component" value="Unassembled WGS sequence"/>
</dbReference>
<evidence type="ECO:0000313" key="3">
    <source>
        <dbReference type="Proteomes" id="UP000275408"/>
    </source>
</evidence>